<dbReference type="EMBL" id="AP027924">
    <property type="protein sequence ID" value="BED91897.1"/>
    <property type="molecule type" value="Genomic_DNA"/>
</dbReference>
<keyword evidence="1" id="KW-1133">Transmembrane helix</keyword>
<proteinExistence type="predicted"/>
<sequence>MFFVKTNFNFFKKIISLVFVFFLMAVVPLISFLSIFILKKQLNYNYLSKNHKDKKEYCCEENEIIEEATIDKENICSIYDKKTNKIIKVDKSTFLQSILAAEMPANYEKEALKALVVAINSYYHYKLKELKNSNKGKNFTVNDGSTLYYMSEGEKRNRWGTNYEKYRDKFKNAVEEVNNEILLDKEKNPILAMFHATSSGTTNSAADVLGRNIPYLERIDSQGDMFAPNYIRTIEIDKKFFKNKLEKYLKIKLKENEIKQIKTSSAENKFVKYVQIGKNKIEGKKFQILFAIPSPNYEILQETNKIIIKIYGNGHGVGLSQNGANYLAKQKMNYEKILQYYYPNTTLVRNSGKR</sequence>
<dbReference type="NCBIfam" id="TIGR02669">
    <property type="entry name" value="SpoIID_LytB"/>
    <property type="match status" value="1"/>
</dbReference>
<dbReference type="KEGG" id="ips:CfP315_0440"/>
<feature type="domain" description="Sporulation stage II protein D amidase enhancer LytB N-terminal" evidence="2">
    <location>
        <begin position="79"/>
        <end position="182"/>
    </location>
</feature>
<dbReference type="Proteomes" id="UP001337580">
    <property type="component" value="Chromosome"/>
</dbReference>
<keyword evidence="1" id="KW-0472">Membrane</keyword>
<dbReference type="GO" id="GO:0030435">
    <property type="term" value="P:sporulation resulting in formation of a cellular spore"/>
    <property type="evidence" value="ECO:0007669"/>
    <property type="project" value="InterPro"/>
</dbReference>
<evidence type="ECO:0000259" key="2">
    <source>
        <dbReference type="Pfam" id="PF08486"/>
    </source>
</evidence>
<dbReference type="AlphaFoldDB" id="A0AA48I2T8"/>
<evidence type="ECO:0000256" key="1">
    <source>
        <dbReference type="SAM" id="Phobius"/>
    </source>
</evidence>
<keyword evidence="1" id="KW-0812">Transmembrane</keyword>
<feature type="transmembrane region" description="Helical" evidence="1">
    <location>
        <begin position="14"/>
        <end position="38"/>
    </location>
</feature>
<gene>
    <name evidence="3" type="ORF">CfP315_0440</name>
</gene>
<name>A0AA48I2T8_9FIRM</name>
<evidence type="ECO:0000313" key="3">
    <source>
        <dbReference type="EMBL" id="BED91897.1"/>
    </source>
</evidence>
<dbReference type="InterPro" id="IPR013486">
    <property type="entry name" value="SpoIID/LytB"/>
</dbReference>
<dbReference type="InterPro" id="IPR013693">
    <property type="entry name" value="SpoIID/LytB_N"/>
</dbReference>
<organism evidence="3">
    <name type="scientific">Candidatus Improbicoccus pseudotrichonymphae</name>
    <dbReference type="NCBI Taxonomy" id="3033792"/>
    <lineage>
        <taxon>Bacteria</taxon>
        <taxon>Bacillati</taxon>
        <taxon>Bacillota</taxon>
        <taxon>Clostridia</taxon>
        <taxon>Candidatus Improbicoccus</taxon>
    </lineage>
</organism>
<reference evidence="3" key="1">
    <citation type="journal article" date="2023" name="ISME J.">
        <title>Emergence of putative energy parasites within Clostridia revealed by genome analysis of a novel endosymbiotic clade.</title>
        <authorList>
            <person name="Takahashi K."/>
            <person name="Kuwahara H."/>
            <person name="Horikawa Y."/>
            <person name="Izawa K."/>
            <person name="Kato D."/>
            <person name="Inagaki T."/>
            <person name="Yuki M."/>
            <person name="Ohkuma M."/>
            <person name="Hongoh Y."/>
        </authorList>
    </citation>
    <scope>NUCLEOTIDE SEQUENCE</scope>
    <source>
        <strain evidence="3">CfP3-15</strain>
    </source>
</reference>
<accession>A0AA48I2T8</accession>
<protein>
    <submittedName>
        <fullName evidence="3">Stage II sporulation protein D</fullName>
    </submittedName>
</protein>
<dbReference type="Pfam" id="PF08486">
    <property type="entry name" value="SpoIID"/>
    <property type="match status" value="1"/>
</dbReference>